<evidence type="ECO:0000259" key="3">
    <source>
        <dbReference type="Pfam" id="PF00685"/>
    </source>
</evidence>
<keyword evidence="5" id="KW-1185">Reference proteome</keyword>
<name>A0A4V2NW08_9ACTN</name>
<keyword evidence="1 4" id="KW-0808">Transferase</keyword>
<organism evidence="4 5">
    <name type="scientific">Rubrobacter taiwanensis</name>
    <dbReference type="NCBI Taxonomy" id="185139"/>
    <lineage>
        <taxon>Bacteria</taxon>
        <taxon>Bacillati</taxon>
        <taxon>Actinomycetota</taxon>
        <taxon>Rubrobacteria</taxon>
        <taxon>Rubrobacterales</taxon>
        <taxon>Rubrobacteraceae</taxon>
        <taxon>Rubrobacter</taxon>
    </lineage>
</organism>
<dbReference type="PANTHER" id="PTHR10605:SF56">
    <property type="entry name" value="BIFUNCTIONAL HEPARAN SULFATE N-DEACETYLASE_N-SULFOTRANSFERASE"/>
    <property type="match status" value="1"/>
</dbReference>
<dbReference type="Pfam" id="PF00685">
    <property type="entry name" value="Sulfotransfer_1"/>
    <property type="match status" value="1"/>
</dbReference>
<keyword evidence="2" id="KW-0325">Glycoprotein</keyword>
<reference evidence="4 5" key="1">
    <citation type="submission" date="2019-03" db="EMBL/GenBank/DDBJ databases">
        <title>Whole genome sequence of a novel Rubrobacter taiwanensis strain, isolated from Yellowstone National Park.</title>
        <authorList>
            <person name="Freed S."/>
            <person name="Ramaley R.F."/>
            <person name="Kyndt J.A."/>
        </authorList>
    </citation>
    <scope>NUCLEOTIDE SEQUENCE [LARGE SCALE GENOMIC DNA]</scope>
    <source>
        <strain evidence="4 5">Yellowstone</strain>
    </source>
</reference>
<dbReference type="OrthoDB" id="4508169at2"/>
<dbReference type="EMBL" id="SKBU01000025">
    <property type="protein sequence ID" value="TCJ15462.1"/>
    <property type="molecule type" value="Genomic_DNA"/>
</dbReference>
<gene>
    <name evidence="4" type="ORF">E0L93_12800</name>
</gene>
<feature type="domain" description="Sulfotransferase" evidence="3">
    <location>
        <begin position="21"/>
        <end position="222"/>
    </location>
</feature>
<dbReference type="GO" id="GO:0008146">
    <property type="term" value="F:sulfotransferase activity"/>
    <property type="evidence" value="ECO:0007669"/>
    <property type="project" value="InterPro"/>
</dbReference>
<protein>
    <submittedName>
        <fullName evidence="4">Sulfotransferase</fullName>
    </submittedName>
</protein>
<evidence type="ECO:0000313" key="5">
    <source>
        <dbReference type="Proteomes" id="UP000295244"/>
    </source>
</evidence>
<dbReference type="Gene3D" id="3.40.50.300">
    <property type="entry name" value="P-loop containing nucleotide triphosphate hydrolases"/>
    <property type="match status" value="1"/>
</dbReference>
<dbReference type="Proteomes" id="UP000295244">
    <property type="component" value="Unassembled WGS sequence"/>
</dbReference>
<sequence>MSHSTSDRRAATVGTPVKTPNFLVIGAAKCGTTSLYHYLNQHPEIYMSPRKHTRFFAFEVEEPGFRGPGPRKPAVPYAITDTGAYHALFGGATNETAVGEASHSYLYQARAARRIKEYAPDMKLIAILRNPADRAYSHYRQMIRDGREPIPDFSRALEAEGERIRENWWPDFHYVQIGLYHAQLKRYFDLFERDQIRVYLYEELNSDPSGVLQDTFRFLGVDDTFVPEATVRYNASGVPKSRSLHLLLQELRRLRPVVERHLSRTWYQQLLRLGSALHNRNLTRPGLAPEMRRRVIDVYFREDILNLQELLRRDLSAWLR</sequence>
<dbReference type="RefSeq" id="WP_132692474.1">
    <property type="nucleotide sequence ID" value="NZ_SKBU01000025.1"/>
</dbReference>
<dbReference type="PANTHER" id="PTHR10605">
    <property type="entry name" value="HEPARAN SULFATE SULFOTRANSFERASE"/>
    <property type="match status" value="1"/>
</dbReference>
<evidence type="ECO:0000256" key="2">
    <source>
        <dbReference type="ARBA" id="ARBA00023180"/>
    </source>
</evidence>
<dbReference type="InterPro" id="IPR027417">
    <property type="entry name" value="P-loop_NTPase"/>
</dbReference>
<evidence type="ECO:0000313" key="4">
    <source>
        <dbReference type="EMBL" id="TCJ15462.1"/>
    </source>
</evidence>
<dbReference type="InterPro" id="IPR037359">
    <property type="entry name" value="NST/OST"/>
</dbReference>
<dbReference type="InterPro" id="IPR000863">
    <property type="entry name" value="Sulfotransferase_dom"/>
</dbReference>
<comment type="caution">
    <text evidence="4">The sequence shown here is derived from an EMBL/GenBank/DDBJ whole genome shotgun (WGS) entry which is preliminary data.</text>
</comment>
<evidence type="ECO:0000256" key="1">
    <source>
        <dbReference type="ARBA" id="ARBA00022679"/>
    </source>
</evidence>
<accession>A0A4V2NW08</accession>
<dbReference type="SUPFAM" id="SSF52540">
    <property type="entry name" value="P-loop containing nucleoside triphosphate hydrolases"/>
    <property type="match status" value="1"/>
</dbReference>
<dbReference type="AlphaFoldDB" id="A0A4V2NW08"/>
<proteinExistence type="predicted"/>